<protein>
    <submittedName>
        <fullName evidence="1">DUF2559 family protein</fullName>
    </submittedName>
</protein>
<dbReference type="KEGG" id="kpie:N5580_01295"/>
<accession>A0AAJ5QJB6</accession>
<dbReference type="Proteomes" id="UP001211544">
    <property type="component" value="Chromosome"/>
</dbReference>
<dbReference type="RefSeq" id="WP_120457310.1">
    <property type="nucleotide sequence ID" value="NZ_CP104758.1"/>
</dbReference>
<organism evidence="1 2">
    <name type="scientific">Pantoea piersonii</name>
    <dbReference type="NCBI Taxonomy" id="2364647"/>
    <lineage>
        <taxon>Bacteria</taxon>
        <taxon>Pseudomonadati</taxon>
        <taxon>Pseudomonadota</taxon>
        <taxon>Gammaproteobacteria</taxon>
        <taxon>Enterobacterales</taxon>
        <taxon>Erwiniaceae</taxon>
        <taxon>Pantoea</taxon>
    </lineage>
</organism>
<dbReference type="Pfam" id="PF10832">
    <property type="entry name" value="YhfG"/>
    <property type="match status" value="1"/>
</dbReference>
<gene>
    <name evidence="1" type="ORF">N5580_01295</name>
</gene>
<dbReference type="EMBL" id="CP104758">
    <property type="protein sequence ID" value="WBG91233.1"/>
    <property type="molecule type" value="Genomic_DNA"/>
</dbReference>
<dbReference type="InterPro" id="IPR022541">
    <property type="entry name" value="YhfG"/>
</dbReference>
<proteinExistence type="predicted"/>
<evidence type="ECO:0000313" key="2">
    <source>
        <dbReference type="Proteomes" id="UP001211544"/>
    </source>
</evidence>
<dbReference type="AlphaFoldDB" id="A0AAJ5QJB6"/>
<keyword evidence="2" id="KW-1185">Reference proteome</keyword>
<dbReference type="GeneID" id="78235426"/>
<sequence length="60" mass="6830">MANKLTEKQKNTLWQQRRVASYQASCRLEGLTLAEPVSAYEQAEAAEARLDSLRRQYGAE</sequence>
<evidence type="ECO:0000313" key="1">
    <source>
        <dbReference type="EMBL" id="WBG91233.1"/>
    </source>
</evidence>
<reference evidence="1 2" key="1">
    <citation type="journal article" date="2022" name="J Glob Antimicrob Resist">
        <title>First complete genome of a multidrug resistant strain of the novel human pathogen Kalamiella piersonii (GABEKP28) identified in human saliva.</title>
        <authorList>
            <person name="McDonagh F."/>
            <person name="Singh N.K."/>
            <person name="Venkateswaran K."/>
            <person name="Lonappan A.M."/>
            <person name="Hallahan B."/>
            <person name="Tuohy A."/>
            <person name="Burke L."/>
            <person name="Kovarova A."/>
            <person name="Miliotis G."/>
        </authorList>
    </citation>
    <scope>NUCLEOTIDE SEQUENCE [LARGE SCALE GENOMIC DNA]</scope>
    <source>
        <strain evidence="1 2">GABEKP28</strain>
    </source>
</reference>
<name>A0AAJ5QJB6_9GAMM</name>